<reference evidence="2 3" key="1">
    <citation type="submission" date="2018-10" db="EMBL/GenBank/DDBJ databases">
        <title>A high-quality apple genome assembly.</title>
        <authorList>
            <person name="Hu J."/>
        </authorList>
    </citation>
    <scope>NUCLEOTIDE SEQUENCE [LARGE SCALE GENOMIC DNA]</scope>
    <source>
        <strain evidence="3">cv. HFTH1</strain>
        <tissue evidence="2">Young leaf</tissue>
    </source>
</reference>
<proteinExistence type="predicted"/>
<dbReference type="Proteomes" id="UP000290289">
    <property type="component" value="Chromosome 16"/>
</dbReference>
<keyword evidence="3" id="KW-1185">Reference proteome</keyword>
<sequence>MVGVPQVFRRGELPNEHYFGSDDRLVMQVMAEYHDRLREAERCKVKLKENKQLVNDARKTSKALAEAIQVRDQHFESLKRRNGENLRLKVQLGATKKQLETTMLEVSKVKGELNSALVEVSELKSSIPTEKKAAVKEFLGSPAFLHVLRPRCTREVHFEKRKWMAVLNRYDDGSVLRKYREEIDEHHRKGETFDLAVYSSSADESGDEASADEQSHQGDDEFGNAENDGRTQSDMIRGSTSDEDDYK</sequence>
<protein>
    <submittedName>
        <fullName evidence="2">Uncharacterized protein</fullName>
    </submittedName>
</protein>
<comment type="caution">
    <text evidence="2">The sequence shown here is derived from an EMBL/GenBank/DDBJ whole genome shotgun (WGS) entry which is preliminary data.</text>
</comment>
<accession>A0A498HL29</accession>
<dbReference type="EMBL" id="RDQH01000342">
    <property type="protein sequence ID" value="RXH72218.1"/>
    <property type="molecule type" value="Genomic_DNA"/>
</dbReference>
<feature type="region of interest" description="Disordered" evidence="1">
    <location>
        <begin position="194"/>
        <end position="247"/>
    </location>
</feature>
<gene>
    <name evidence="2" type="ORF">DVH24_033756</name>
</gene>
<name>A0A498HL29_MALDO</name>
<evidence type="ECO:0000256" key="1">
    <source>
        <dbReference type="SAM" id="MobiDB-lite"/>
    </source>
</evidence>
<organism evidence="2 3">
    <name type="scientific">Malus domestica</name>
    <name type="common">Apple</name>
    <name type="synonym">Pyrus malus</name>
    <dbReference type="NCBI Taxonomy" id="3750"/>
    <lineage>
        <taxon>Eukaryota</taxon>
        <taxon>Viridiplantae</taxon>
        <taxon>Streptophyta</taxon>
        <taxon>Embryophyta</taxon>
        <taxon>Tracheophyta</taxon>
        <taxon>Spermatophyta</taxon>
        <taxon>Magnoliopsida</taxon>
        <taxon>eudicotyledons</taxon>
        <taxon>Gunneridae</taxon>
        <taxon>Pentapetalae</taxon>
        <taxon>rosids</taxon>
        <taxon>fabids</taxon>
        <taxon>Rosales</taxon>
        <taxon>Rosaceae</taxon>
        <taxon>Amygdaloideae</taxon>
        <taxon>Maleae</taxon>
        <taxon>Malus</taxon>
    </lineage>
</organism>
<evidence type="ECO:0000313" key="3">
    <source>
        <dbReference type="Proteomes" id="UP000290289"/>
    </source>
</evidence>
<evidence type="ECO:0000313" key="2">
    <source>
        <dbReference type="EMBL" id="RXH72218.1"/>
    </source>
</evidence>
<dbReference type="AlphaFoldDB" id="A0A498HL29"/>